<dbReference type="EMBL" id="BTSY01000002">
    <property type="protein sequence ID" value="GMT14120.1"/>
    <property type="molecule type" value="Genomic_DNA"/>
</dbReference>
<comment type="caution">
    <text evidence="1">The sequence shown here is derived from an EMBL/GenBank/DDBJ whole genome shotgun (WGS) entry which is preliminary data.</text>
</comment>
<accession>A0AAV5V3F6</accession>
<protein>
    <submittedName>
        <fullName evidence="1">Uncharacterized protein</fullName>
    </submittedName>
</protein>
<proteinExistence type="predicted"/>
<organism evidence="1 2">
    <name type="scientific">Pristionchus fissidentatus</name>
    <dbReference type="NCBI Taxonomy" id="1538716"/>
    <lineage>
        <taxon>Eukaryota</taxon>
        <taxon>Metazoa</taxon>
        <taxon>Ecdysozoa</taxon>
        <taxon>Nematoda</taxon>
        <taxon>Chromadorea</taxon>
        <taxon>Rhabditida</taxon>
        <taxon>Rhabditina</taxon>
        <taxon>Diplogasteromorpha</taxon>
        <taxon>Diplogasteroidea</taxon>
        <taxon>Neodiplogasteridae</taxon>
        <taxon>Pristionchus</taxon>
    </lineage>
</organism>
<reference evidence="1" key="1">
    <citation type="submission" date="2023-10" db="EMBL/GenBank/DDBJ databases">
        <title>Genome assembly of Pristionchus species.</title>
        <authorList>
            <person name="Yoshida K."/>
            <person name="Sommer R.J."/>
        </authorList>
    </citation>
    <scope>NUCLEOTIDE SEQUENCE</scope>
    <source>
        <strain evidence="1">RS5133</strain>
    </source>
</reference>
<gene>
    <name evidence="1" type="ORF">PFISCL1PPCAC_5417</name>
</gene>
<evidence type="ECO:0000313" key="1">
    <source>
        <dbReference type="EMBL" id="GMT14120.1"/>
    </source>
</evidence>
<evidence type="ECO:0000313" key="2">
    <source>
        <dbReference type="Proteomes" id="UP001432322"/>
    </source>
</evidence>
<name>A0AAV5V3F6_9BILA</name>
<keyword evidence="2" id="KW-1185">Reference proteome</keyword>
<dbReference type="AlphaFoldDB" id="A0AAV5V3F6"/>
<dbReference type="Proteomes" id="UP001432322">
    <property type="component" value="Unassembled WGS sequence"/>
</dbReference>
<sequence>MSVTDAKGARLPVLTAKPMPAFAAAAVRKAIEEMKLEGTFVLCEAGEDEAAVKEILRNVSKSRQADKKGSEAESADGIDEPRETIYIPVLYTDFMKDASTDMNEWINTPEGSKRCNIPIVYSCPTPFIPLYRVTERAHKLWSDEVSDMIIRIENVADEMECGVNSLDARTILANKSTRAETAQTMADYCMLEGFIAELDDRWESSLELLDSLMQFYKMMMRNSDALMNELLAEFKSGARLESLDETKKRMERVVNSAKGIVKAAVGPELRNLVVCGHKTFDCARDLRRVGKELEKDLDWCVIKLCKGSVITIPILTRAYFRVSKNLCICTTKEHESGTHH</sequence>